<dbReference type="AlphaFoldDB" id="U4L251"/>
<keyword evidence="3" id="KW-1185">Reference proteome</keyword>
<dbReference type="InterPro" id="IPR011333">
    <property type="entry name" value="SKP1/BTB/POZ_sf"/>
</dbReference>
<gene>
    <name evidence="2" type="ORF">PCON_08808</name>
</gene>
<dbReference type="InterPro" id="IPR000210">
    <property type="entry name" value="BTB/POZ_dom"/>
</dbReference>
<evidence type="ECO:0000313" key="3">
    <source>
        <dbReference type="Proteomes" id="UP000018144"/>
    </source>
</evidence>
<evidence type="ECO:0000313" key="2">
    <source>
        <dbReference type="EMBL" id="CCX09215.1"/>
    </source>
</evidence>
<dbReference type="PANTHER" id="PTHR47843:SF5">
    <property type="entry name" value="BTB_POZ DOMAIN PROTEIN"/>
    <property type="match status" value="1"/>
</dbReference>
<dbReference type="STRING" id="1076935.U4L251"/>
<dbReference type="eggNOG" id="ENOG502SAH3">
    <property type="taxonomic scope" value="Eukaryota"/>
</dbReference>
<accession>U4L251</accession>
<reference evidence="2 3" key="1">
    <citation type="journal article" date="2013" name="PLoS Genet.">
        <title>The genome and development-dependent transcriptomes of Pyronema confluens: a window into fungal evolution.</title>
        <authorList>
            <person name="Traeger S."/>
            <person name="Altegoer F."/>
            <person name="Freitag M."/>
            <person name="Gabaldon T."/>
            <person name="Kempken F."/>
            <person name="Kumar A."/>
            <person name="Marcet-Houben M."/>
            <person name="Poggeler S."/>
            <person name="Stajich J.E."/>
            <person name="Nowrousian M."/>
        </authorList>
    </citation>
    <scope>NUCLEOTIDE SEQUENCE [LARGE SCALE GENOMIC DNA]</scope>
    <source>
        <strain evidence="3">CBS 100304</strain>
        <tissue evidence="2">Vegetative mycelium</tissue>
    </source>
</reference>
<dbReference type="Gene3D" id="3.30.710.10">
    <property type="entry name" value="Potassium Channel Kv1.1, Chain A"/>
    <property type="match status" value="1"/>
</dbReference>
<dbReference type="EMBL" id="HF935444">
    <property type="protein sequence ID" value="CCX09215.1"/>
    <property type="molecule type" value="Genomic_DNA"/>
</dbReference>
<sequence length="236" mass="26731">MATDKSKLDFLSKINDLLNSDDLSDLTIKVGTATFRVQKCLLSLRTPYFTNATKEGGFAETKDNTVTIEEHSANSVWRFLTYCYSGDYNDETSKYLDEQDDPLYLKHSRVYALADMLDAPELKIVAAQKLNAQLAESWVPSEFPRCVSETYDNTNESDTEIRKILVKAAAMHIAELLKLGSFHTEIEDLPGFSLSLLMNLNSEGCTRCKLECYNCDRPSIDLADLKDGRWRCQSHK</sequence>
<name>U4L251_PYROM</name>
<protein>
    <recommendedName>
        <fullName evidence="1">BTB domain-containing protein</fullName>
    </recommendedName>
</protein>
<dbReference type="PROSITE" id="PS50097">
    <property type="entry name" value="BTB"/>
    <property type="match status" value="1"/>
</dbReference>
<dbReference type="OrthoDB" id="6359816at2759"/>
<evidence type="ECO:0000259" key="1">
    <source>
        <dbReference type="PROSITE" id="PS50097"/>
    </source>
</evidence>
<dbReference type="SUPFAM" id="SSF54695">
    <property type="entry name" value="POZ domain"/>
    <property type="match status" value="1"/>
</dbReference>
<feature type="domain" description="BTB" evidence="1">
    <location>
        <begin position="24"/>
        <end position="92"/>
    </location>
</feature>
<dbReference type="PANTHER" id="PTHR47843">
    <property type="entry name" value="BTB DOMAIN-CONTAINING PROTEIN-RELATED"/>
    <property type="match status" value="1"/>
</dbReference>
<dbReference type="Proteomes" id="UP000018144">
    <property type="component" value="Unassembled WGS sequence"/>
</dbReference>
<dbReference type="SMART" id="SM00225">
    <property type="entry name" value="BTB"/>
    <property type="match status" value="1"/>
</dbReference>
<proteinExistence type="predicted"/>
<organism evidence="2 3">
    <name type="scientific">Pyronema omphalodes (strain CBS 100304)</name>
    <name type="common">Pyronema confluens</name>
    <dbReference type="NCBI Taxonomy" id="1076935"/>
    <lineage>
        <taxon>Eukaryota</taxon>
        <taxon>Fungi</taxon>
        <taxon>Dikarya</taxon>
        <taxon>Ascomycota</taxon>
        <taxon>Pezizomycotina</taxon>
        <taxon>Pezizomycetes</taxon>
        <taxon>Pezizales</taxon>
        <taxon>Pyronemataceae</taxon>
        <taxon>Pyronema</taxon>
    </lineage>
</organism>
<dbReference type="Pfam" id="PF00651">
    <property type="entry name" value="BTB"/>
    <property type="match status" value="1"/>
</dbReference>
<dbReference type="OMA" id="ANLTHEW"/>